<accession>A0A857N783</accession>
<reference evidence="2" key="1">
    <citation type="journal article" date="2020" name="Microorganisms">
        <title>Complete Genome of a Member of a New Bacterial Lineage in the Microgenomates Group Reveals an Unusual Nucleotide Composition Disparity Between Two Strands of DNA and Limited Metabolic Potential.</title>
        <authorList>
            <person name="Kadnikov V.V."/>
            <person name="Mardanov A.V."/>
            <person name="Beletsky A.V."/>
            <person name="Karnachuk O.V."/>
            <person name="Ravin N.V."/>
        </authorList>
    </citation>
    <scope>NUCLEOTIDE SEQUENCE [LARGE SCALE GENOMIC DNA]</scope>
</reference>
<gene>
    <name evidence="1" type="ORF">MICH65_0258</name>
</gene>
<protein>
    <recommendedName>
        <fullName evidence="3">Nucleotide pyrophosphohydrolase</fullName>
    </recommendedName>
</protein>
<dbReference type="AlphaFoldDB" id="A0A857N783"/>
<dbReference type="PANTHER" id="PTHR46523">
    <property type="entry name" value="DCTP PYROPHOSPHATASE 1"/>
    <property type="match status" value="1"/>
</dbReference>
<dbReference type="EMBL" id="CP047901">
    <property type="protein sequence ID" value="QHO63239.1"/>
    <property type="molecule type" value="Genomic_DNA"/>
</dbReference>
<dbReference type="Pfam" id="PF12643">
    <property type="entry name" value="MazG-like"/>
    <property type="match status" value="1"/>
</dbReference>
<proteinExistence type="predicted"/>
<organism evidence="1 2">
    <name type="scientific">Candidatus Chazhemtobacterium aquaticus</name>
    <dbReference type="NCBI Taxonomy" id="2715735"/>
    <lineage>
        <taxon>Bacteria</taxon>
        <taxon>Candidatus Chazhemtobacteraceae</taxon>
        <taxon>Candidatus Chazhemtobacterium</taxon>
    </lineage>
</organism>
<dbReference type="InterPro" id="IPR025984">
    <property type="entry name" value="DCTPP"/>
</dbReference>
<dbReference type="Gene3D" id="1.10.287.1080">
    <property type="entry name" value="MazG-like"/>
    <property type="match status" value="1"/>
</dbReference>
<evidence type="ECO:0008006" key="3">
    <source>
        <dbReference type="Google" id="ProtNLM"/>
    </source>
</evidence>
<evidence type="ECO:0000313" key="1">
    <source>
        <dbReference type="EMBL" id="QHO63239.1"/>
    </source>
</evidence>
<dbReference type="Proteomes" id="UP000463983">
    <property type="component" value="Chromosome"/>
</dbReference>
<sequence>MYTDPSMAKKSSKTDNDTTLQDLRDAVEHFSTERNWVNNDPKQLLLSAFIELGELAEHYQWSSDGAWQTRANKKKEIAYELVDVFFYLLRFINKSGFDFSSNFYQKTEKLAKKYPVTLKTREEYQQAKDSYRRSGKNKLYD</sequence>
<dbReference type="SUPFAM" id="SSF101386">
    <property type="entry name" value="all-alpha NTP pyrophosphatases"/>
    <property type="match status" value="1"/>
</dbReference>
<dbReference type="InterPro" id="IPR052555">
    <property type="entry name" value="dCTP_Pyrophosphatase"/>
</dbReference>
<evidence type="ECO:0000313" key="2">
    <source>
        <dbReference type="Proteomes" id="UP000463983"/>
    </source>
</evidence>
<name>A0A857N783_9BACT</name>
<dbReference type="KEGG" id="caqa:MICH65_0258"/>
<keyword evidence="2" id="KW-1185">Reference proteome</keyword>
<dbReference type="PANTHER" id="PTHR46523:SF1">
    <property type="entry name" value="DCTP PYROPHOSPHATASE 1"/>
    <property type="match status" value="1"/>
</dbReference>